<name>A0ABD3H3J9_9MARC</name>
<reference evidence="2 3" key="1">
    <citation type="submission" date="2024-09" db="EMBL/GenBank/DDBJ databases">
        <title>Chromosome-scale assembly of Riccia sorocarpa.</title>
        <authorList>
            <person name="Paukszto L."/>
        </authorList>
    </citation>
    <scope>NUCLEOTIDE SEQUENCE [LARGE SCALE GENOMIC DNA]</scope>
    <source>
        <strain evidence="2">LP-2024</strain>
        <tissue evidence="2">Aerial parts of the thallus</tissue>
    </source>
</reference>
<dbReference type="Proteomes" id="UP001633002">
    <property type="component" value="Unassembled WGS sequence"/>
</dbReference>
<comment type="caution">
    <text evidence="2">The sequence shown here is derived from an EMBL/GenBank/DDBJ whole genome shotgun (WGS) entry which is preliminary data.</text>
</comment>
<evidence type="ECO:0000256" key="1">
    <source>
        <dbReference type="SAM" id="MobiDB-lite"/>
    </source>
</evidence>
<protein>
    <submittedName>
        <fullName evidence="2">Uncharacterized protein</fullName>
    </submittedName>
</protein>
<evidence type="ECO:0000313" key="3">
    <source>
        <dbReference type="Proteomes" id="UP001633002"/>
    </source>
</evidence>
<feature type="region of interest" description="Disordered" evidence="1">
    <location>
        <begin position="19"/>
        <end position="149"/>
    </location>
</feature>
<gene>
    <name evidence="2" type="ORF">R1sor_004107</name>
</gene>
<sequence length="324" mass="35707">MQSSEWLFGNAFGVLDFFLPSTHGSSPRETEDDNSSPPPNSDFKFQSPKETTAGDKSSRSCETSKKADERFSQGKIIPLKPPPRLQSVKQLIAADSAAEEGAFSSPGSRTPGHSVRKDGLRTPTRSFRKDGLRLSSPRPQEERNQESRSLRCWDLKNGRQKTKVAKTGRGTGGRAPCPSCPHCLGGNTILGKRTDIAPFDCLSSRTLTSGRDNLLESSQNRRLDIDARRDYFSTSGRTILEEDPKDRENGDEEVVEVETTSNKQQSRLSRFFTKKPSRLSAVAPSPSAEDIQVKSVSQTSHILKMCLSNGFGFGQALFRGVKHL</sequence>
<accession>A0ABD3H3J9</accession>
<dbReference type="AlphaFoldDB" id="A0ABD3H3J9"/>
<organism evidence="2 3">
    <name type="scientific">Riccia sorocarpa</name>
    <dbReference type="NCBI Taxonomy" id="122646"/>
    <lineage>
        <taxon>Eukaryota</taxon>
        <taxon>Viridiplantae</taxon>
        <taxon>Streptophyta</taxon>
        <taxon>Embryophyta</taxon>
        <taxon>Marchantiophyta</taxon>
        <taxon>Marchantiopsida</taxon>
        <taxon>Marchantiidae</taxon>
        <taxon>Marchantiales</taxon>
        <taxon>Ricciaceae</taxon>
        <taxon>Riccia</taxon>
    </lineage>
</organism>
<proteinExistence type="predicted"/>
<feature type="compositionally biased region" description="Basic and acidic residues" evidence="1">
    <location>
        <begin position="139"/>
        <end position="149"/>
    </location>
</feature>
<keyword evidence="3" id="KW-1185">Reference proteome</keyword>
<evidence type="ECO:0000313" key="2">
    <source>
        <dbReference type="EMBL" id="KAL3686085.1"/>
    </source>
</evidence>
<dbReference type="EMBL" id="JBJQOH010000006">
    <property type="protein sequence ID" value="KAL3686085.1"/>
    <property type="molecule type" value="Genomic_DNA"/>
</dbReference>
<feature type="compositionally biased region" description="Basic and acidic residues" evidence="1">
    <location>
        <begin position="52"/>
        <end position="72"/>
    </location>
</feature>